<dbReference type="PANTHER" id="PTHR13402:SF6">
    <property type="entry name" value="SECRETORY 16, ISOFORM I"/>
    <property type="match status" value="1"/>
</dbReference>
<dbReference type="GO" id="GO:0070973">
    <property type="term" value="P:protein localization to endoplasmic reticulum exit site"/>
    <property type="evidence" value="ECO:0007669"/>
    <property type="project" value="TreeGrafter"/>
</dbReference>
<sequence>MTSMEAAASLFGSSDSSSDFFANPEGGNSTSESPAGTKKDDDIFTDGNAGELFADAGKDAVASDLFSGTEESFLGTQDIYGTGITEQSTLQNNVYEHGDQSHVTAGQATYDYNEGDYDPYSEGWYDENNQWHPYEEAAVTASTTVNTAADPYTPKAPATTYASTTQQSQSQYAYYPTSSYGVQQTPSTPLYGAQPSSPYVPSTTSYQSTYDPYAPTTTSASHLSQATSYETVSGSGSSAYSPYDPSLSSTQTSSYSVPSVSSPYTPYEPLAPDSRASTFQVPVVPNSQPSLIPPPPPPANTQPPKTPTAPYRPATSNAYDPPLPSKKPRKSTTTSVVQSPASPFVTNAISPPSLPPPARSSLSPPTGNATLPPGPPPRSSTVKTSINDYAPPPYSQPPTSIPRASSPYDPPSSFIQHQSQTNTYPSQSSYVPHNAPQTDIYASPPSVPLTQSDTIVNNVANHYEEHSTPAESPETWVNPSQTSINGRRSLEQIEEDHTEEIHNKFETLNLGETGSAVSPAGYDSPGQHAISSRPSSPYIPSSPPKAQRTTLPDSRARMSPDIPPRSGVSHRSSSPLSDSGRSQTGSTGRRTHSRKSSSQATQSFSALDEQAGKQNDPYGYVPRTSLERVGSPGSAFGVPPPSLTANSYAAQDQNVVDLTRDTPSPIMPRTLTLESTKSPEAPSLDPYKPTSAPVVPSESSIISPSNTYSPSHQYAPPRSSLDKTLPPRERSMSSLSTYSSVSAPAYNPYAPPSHAPKRHDLPPFSEESYETNQPSSGYGSYVNGNGRSSFESTYSAPPMSGPYAPSPSLLGTNDPLGRASAKVPVISFGFGGKLITCFHSPPVLSTGFDVALSSRKCTDVQIRPLHKLIPESAVDSSLATYPGPLFGDPGTPVTALVRTTTSSNTKIKNKKSKVLTYLEERINEIERGLGYLTSGSVERRQAEGKLVLVRLLQTLVEHDGQLHGNASAEAAVRAAVLPRLGDSQNESDTNVYLNAPTGAALASGSFGASHSNEMPLEEYAVRPSSLKTLQDFLLRGEKRKAYHYALDEKLWAHAMVISSSLDKDAFKEVVSEFIRTELGVKTGSRSDAHCTNGWESLRLAYSLYSGQASTAVQHLFPTKSLQAGPSLTLQPPTPMNHMTPLSPNFPNPSQATNIPPDILSQWQEYAVMLFSGQMGAESSSALTTLGDYLLSNDWVEAAHCCYLMSPQTSPIGGVGVPSVRIVLVGSHSPHRNSSFFLDPDNFIFSEILEFALSLHTPAKGQEAFPGFPHLQVYRLMRALQLAEMGHIQLAKRYCESITSAAARPSPYLSPLFSDYLKELYNRINGDPELDKAGSWIGGKIAKPSLDGLGDWIGGTLSKFVAGDTEPSSPRGEHPLANNPAYSGTFSHFSNISSANTSRVSSPAPSFTNGNVMSGIPGVPPARSGSAMAMRPTAMSQIPMNRAASAMGYDRFEAKAEHGIPRVFSADAGTTTFSQSQSFPSSYNYTGMNNNNHAGNEDVTQKGEPQDQQGSGWWSSAYGNGPTPTASSFVKVDTPVTDSGSGFISLMDTYSPFTPSPALSAAPSQRNGIAEEPEDDDLGLGNSSKKKTPVNTPEVESEMEKKEEKKVEPAKPAEAKPVASSSWLGRWFSRSSTPGPTKANLGEETAFYYDKELKRWVNKKAGAEPPKPALPPPPPSRAQTASPSRAMQNSATSLPPPSPLPPRRPLSAMDTSSGPPPSRPIQRSRSSLIPEESAGSLDPTPSVMAPLTVPPPTGRPKSAAKKSVRNRYVDVFQQPPS</sequence>
<name>A0A286UUK2_9AGAM</name>
<feature type="compositionally biased region" description="Pro residues" evidence="8">
    <location>
        <begin position="291"/>
        <end position="307"/>
    </location>
</feature>
<evidence type="ECO:0000259" key="9">
    <source>
        <dbReference type="Pfam" id="PF12931"/>
    </source>
</evidence>
<comment type="subcellular location">
    <subcellularLocation>
        <location evidence="1">Endoplasmic reticulum membrane</location>
        <topology evidence="1">Peripheral membrane protein</topology>
        <orientation evidence="1">Cytoplasmic side</orientation>
    </subcellularLocation>
</comment>
<feature type="compositionally biased region" description="Low complexity" evidence="8">
    <location>
        <begin position="156"/>
        <end position="166"/>
    </location>
</feature>
<dbReference type="GO" id="GO:0012507">
    <property type="term" value="C:ER to Golgi transport vesicle membrane"/>
    <property type="evidence" value="ECO:0007669"/>
    <property type="project" value="TreeGrafter"/>
</dbReference>
<feature type="region of interest" description="Disordered" evidence="8">
    <location>
        <begin position="659"/>
        <end position="777"/>
    </location>
</feature>
<feature type="compositionally biased region" description="Polar residues" evidence="8">
    <location>
        <begin position="1505"/>
        <end position="1519"/>
    </location>
</feature>
<comment type="similarity">
    <text evidence="2 7">Belongs to the SEC16 family.</text>
</comment>
<keyword evidence="7" id="KW-0072">Autophagy</keyword>
<feature type="compositionally biased region" description="Basic and acidic residues" evidence="8">
    <location>
        <begin position="1494"/>
        <end position="1504"/>
    </location>
</feature>
<dbReference type="GO" id="GO:0015031">
    <property type="term" value="P:protein transport"/>
    <property type="evidence" value="ECO:0007669"/>
    <property type="project" value="UniProtKB-KW"/>
</dbReference>
<dbReference type="InterPro" id="IPR024340">
    <property type="entry name" value="Sec16_CCD"/>
</dbReference>
<evidence type="ECO:0000256" key="8">
    <source>
        <dbReference type="SAM" id="MobiDB-lite"/>
    </source>
</evidence>
<dbReference type="Proteomes" id="UP000217199">
    <property type="component" value="Unassembled WGS sequence"/>
</dbReference>
<evidence type="ECO:0000256" key="7">
    <source>
        <dbReference type="RuleBase" id="RU364101"/>
    </source>
</evidence>
<evidence type="ECO:0000256" key="1">
    <source>
        <dbReference type="ARBA" id="ARBA00004397"/>
    </source>
</evidence>
<feature type="compositionally biased region" description="Pro residues" evidence="8">
    <location>
        <begin position="390"/>
        <end position="400"/>
    </location>
</feature>
<dbReference type="EMBL" id="NBII01000001">
    <property type="protein sequence ID" value="PAV23258.1"/>
    <property type="molecule type" value="Genomic_DNA"/>
</dbReference>
<comment type="function">
    <text evidence="6 7">Involved in the initiation of assembly of the COPII coat required for the formation of transport vesicles from the endoplasmic reticulum (ER) and the selection of cargo molecules. Also involved in autophagy.</text>
</comment>
<dbReference type="GO" id="GO:0016192">
    <property type="term" value="P:vesicle-mediated transport"/>
    <property type="evidence" value="ECO:0007669"/>
    <property type="project" value="UniProtKB-KW"/>
</dbReference>
<dbReference type="STRING" id="2282107.A0A286UUK2"/>
<evidence type="ECO:0000313" key="11">
    <source>
        <dbReference type="EMBL" id="PAV23258.1"/>
    </source>
</evidence>
<feature type="compositionally biased region" description="Low complexity" evidence="8">
    <location>
        <begin position="691"/>
        <end position="711"/>
    </location>
</feature>
<feature type="compositionally biased region" description="Polar residues" evidence="8">
    <location>
        <begin position="215"/>
        <end position="240"/>
    </location>
</feature>
<dbReference type="GO" id="GO:0007030">
    <property type="term" value="P:Golgi organization"/>
    <property type="evidence" value="ECO:0007669"/>
    <property type="project" value="TreeGrafter"/>
</dbReference>
<dbReference type="InParanoid" id="A0A286UUK2"/>
<dbReference type="Gene3D" id="1.25.40.1030">
    <property type="match status" value="1"/>
</dbReference>
<keyword evidence="12" id="KW-1185">Reference proteome</keyword>
<feature type="region of interest" description="Disordered" evidence="8">
    <location>
        <begin position="1"/>
        <end position="49"/>
    </location>
</feature>
<feature type="region of interest" description="Disordered" evidence="8">
    <location>
        <begin position="215"/>
        <end position="482"/>
    </location>
</feature>
<feature type="compositionally biased region" description="Low complexity" evidence="8">
    <location>
        <begin position="1676"/>
        <end position="1685"/>
    </location>
</feature>
<evidence type="ECO:0000313" key="12">
    <source>
        <dbReference type="Proteomes" id="UP000217199"/>
    </source>
</evidence>
<feature type="compositionally biased region" description="Polar residues" evidence="8">
    <location>
        <begin position="596"/>
        <end position="605"/>
    </location>
</feature>
<organism evidence="11 12">
    <name type="scientific">Pyrrhoderma noxium</name>
    <dbReference type="NCBI Taxonomy" id="2282107"/>
    <lineage>
        <taxon>Eukaryota</taxon>
        <taxon>Fungi</taxon>
        <taxon>Dikarya</taxon>
        <taxon>Basidiomycota</taxon>
        <taxon>Agaricomycotina</taxon>
        <taxon>Agaricomycetes</taxon>
        <taxon>Hymenochaetales</taxon>
        <taxon>Hymenochaetaceae</taxon>
        <taxon>Pyrrhoderma</taxon>
    </lineage>
</organism>
<feature type="compositionally biased region" description="Polar residues" evidence="8">
    <location>
        <begin position="413"/>
        <end position="437"/>
    </location>
</feature>
<dbReference type="PANTHER" id="PTHR13402">
    <property type="entry name" value="RGPR-RELATED"/>
    <property type="match status" value="1"/>
</dbReference>
<feature type="compositionally biased region" description="Low complexity" evidence="8">
    <location>
        <begin position="194"/>
        <end position="205"/>
    </location>
</feature>
<feature type="region of interest" description="Disordered" evidence="8">
    <location>
        <begin position="1658"/>
        <end position="1776"/>
    </location>
</feature>
<feature type="domain" description="Sec16 central conserved" evidence="10">
    <location>
        <begin position="823"/>
        <end position="960"/>
    </location>
</feature>
<feature type="compositionally biased region" description="Polar residues" evidence="8">
    <location>
        <begin position="1482"/>
        <end position="1493"/>
    </location>
</feature>
<evidence type="ECO:0000256" key="3">
    <source>
        <dbReference type="ARBA" id="ARBA00022448"/>
    </source>
</evidence>
<feature type="region of interest" description="Disordered" evidence="8">
    <location>
        <begin position="145"/>
        <end position="166"/>
    </location>
</feature>
<dbReference type="OrthoDB" id="8918678at2759"/>
<feature type="compositionally biased region" description="Low complexity" evidence="8">
    <location>
        <begin position="732"/>
        <end position="748"/>
    </location>
</feature>
<dbReference type="InterPro" id="IPR024298">
    <property type="entry name" value="Sec16_Sec23-bd"/>
</dbReference>
<keyword evidence="5 7" id="KW-0931">ER-Golgi transport</keyword>
<feature type="compositionally biased region" description="Basic and acidic residues" evidence="8">
    <location>
        <begin position="1597"/>
        <end position="1613"/>
    </location>
</feature>
<comment type="caution">
    <text evidence="11">The sequence shown here is derived from an EMBL/GenBank/DDBJ whole genome shotgun (WGS) entry which is preliminary data.</text>
</comment>
<dbReference type="GO" id="GO:0005789">
    <property type="term" value="C:endoplasmic reticulum membrane"/>
    <property type="evidence" value="ECO:0007669"/>
    <property type="project" value="UniProtKB-SubCell"/>
</dbReference>
<keyword evidence="7" id="KW-0653">Protein transport</keyword>
<proteinExistence type="inferred from homology"/>
<feature type="compositionally biased region" description="Low complexity" evidence="8">
    <location>
        <begin position="569"/>
        <end position="582"/>
    </location>
</feature>
<feature type="region of interest" description="Disordered" evidence="8">
    <location>
        <begin position="1554"/>
        <end position="1642"/>
    </location>
</feature>
<feature type="compositionally biased region" description="Low complexity" evidence="8">
    <location>
        <begin position="1"/>
        <end position="22"/>
    </location>
</feature>
<evidence type="ECO:0000256" key="5">
    <source>
        <dbReference type="ARBA" id="ARBA00022892"/>
    </source>
</evidence>
<feature type="region of interest" description="Disordered" evidence="8">
    <location>
        <begin position="186"/>
        <end position="205"/>
    </location>
</feature>
<keyword evidence="4 7" id="KW-0256">Endoplasmic reticulum</keyword>
<dbReference type="FunCoup" id="A0A286UUK2">
    <property type="interactions" value="41"/>
</dbReference>
<accession>A0A286UUK2</accession>
<feature type="compositionally biased region" description="Pro residues" evidence="8">
    <location>
        <begin position="1693"/>
        <end position="1703"/>
    </location>
</feature>
<evidence type="ECO:0000256" key="4">
    <source>
        <dbReference type="ARBA" id="ARBA00022824"/>
    </source>
</evidence>
<evidence type="ECO:0000259" key="10">
    <source>
        <dbReference type="Pfam" id="PF12932"/>
    </source>
</evidence>
<feature type="region of interest" description="Disordered" evidence="8">
    <location>
        <begin position="512"/>
        <end position="644"/>
    </location>
</feature>
<evidence type="ECO:0000256" key="6">
    <source>
        <dbReference type="ARBA" id="ARBA00024687"/>
    </source>
</evidence>
<feature type="compositionally biased region" description="Low complexity" evidence="8">
    <location>
        <begin position="245"/>
        <end position="267"/>
    </location>
</feature>
<gene>
    <name evidence="11" type="ORF">PNOK_0032600</name>
</gene>
<dbReference type="GO" id="GO:0070971">
    <property type="term" value="C:endoplasmic reticulum exit site"/>
    <property type="evidence" value="ECO:0007669"/>
    <property type="project" value="TreeGrafter"/>
</dbReference>
<evidence type="ECO:0000256" key="2">
    <source>
        <dbReference type="ARBA" id="ARBA00005927"/>
    </source>
</evidence>
<dbReference type="Pfam" id="PF12931">
    <property type="entry name" value="TPR_Sec16"/>
    <property type="match status" value="1"/>
</dbReference>
<dbReference type="GO" id="GO:0006914">
    <property type="term" value="P:autophagy"/>
    <property type="evidence" value="ECO:0007669"/>
    <property type="project" value="UniProtKB-KW"/>
</dbReference>
<feature type="compositionally biased region" description="Polar residues" evidence="8">
    <location>
        <begin position="448"/>
        <end position="460"/>
    </location>
</feature>
<feature type="compositionally biased region" description="Pro residues" evidence="8">
    <location>
        <begin position="1664"/>
        <end position="1675"/>
    </location>
</feature>
<feature type="compositionally biased region" description="Polar residues" evidence="8">
    <location>
        <begin position="331"/>
        <end position="349"/>
    </location>
</feature>
<reference evidence="11 12" key="1">
    <citation type="journal article" date="2017" name="Mol. Ecol.">
        <title>Comparative and population genomic landscape of Phellinus noxius: A hypervariable fungus causing root rot in trees.</title>
        <authorList>
            <person name="Chung C.L."/>
            <person name="Lee T.J."/>
            <person name="Akiba M."/>
            <person name="Lee H.H."/>
            <person name="Kuo T.H."/>
            <person name="Liu D."/>
            <person name="Ke H.M."/>
            <person name="Yokoi T."/>
            <person name="Roa M.B."/>
            <person name="Lu M.J."/>
            <person name="Chang Y.Y."/>
            <person name="Ann P.J."/>
            <person name="Tsai J.N."/>
            <person name="Chen C.Y."/>
            <person name="Tzean S.S."/>
            <person name="Ota Y."/>
            <person name="Hattori T."/>
            <person name="Sahashi N."/>
            <person name="Liou R.F."/>
            <person name="Kikuchi T."/>
            <person name="Tsai I.J."/>
        </authorList>
    </citation>
    <scope>NUCLEOTIDE SEQUENCE [LARGE SCALE GENOMIC DNA]</scope>
    <source>
        <strain evidence="11 12">FFPRI411160</strain>
    </source>
</reference>
<dbReference type="CDD" id="cd09233">
    <property type="entry name" value="ACE1-Sec16-like"/>
    <property type="match status" value="1"/>
</dbReference>
<dbReference type="Pfam" id="PF12932">
    <property type="entry name" value="Sec16"/>
    <property type="match status" value="1"/>
</dbReference>
<feature type="region of interest" description="Disordered" evidence="8">
    <location>
        <begin position="1479"/>
        <end position="1519"/>
    </location>
</feature>
<keyword evidence="3 7" id="KW-0813">Transport</keyword>
<keyword evidence="7" id="KW-0472">Membrane</keyword>
<protein>
    <recommendedName>
        <fullName evidence="7">Protein transport protein sec16</fullName>
    </recommendedName>
</protein>
<feature type="domain" description="Sec16 Sec23-binding" evidence="9">
    <location>
        <begin position="1029"/>
        <end position="1363"/>
    </location>
</feature>